<protein>
    <submittedName>
        <fullName evidence="6">Uncharacterized protein</fullName>
    </submittedName>
</protein>
<dbReference type="AlphaFoldDB" id="A0A806KF62"/>
<reference evidence="6" key="1">
    <citation type="submission" date="2012-03" db="EMBL/GenBank/DDBJ databases">
        <title>Functional metagenomics reveals considerable lignocellulase gene clusters in the gut microbiome of a wood-feeding higher termite.</title>
        <authorList>
            <person name="Liu N."/>
        </authorList>
    </citation>
    <scope>NUCLEOTIDE SEQUENCE</scope>
</reference>
<dbReference type="InterPro" id="IPR049174">
    <property type="entry name" value="Beta-AFase-like"/>
</dbReference>
<dbReference type="Pfam" id="PF07944">
    <property type="entry name" value="Beta-AFase-like_GH127_cat"/>
    <property type="match status" value="1"/>
</dbReference>
<proteinExistence type="predicted"/>
<dbReference type="SUPFAM" id="SSF48208">
    <property type="entry name" value="Six-hairpin glycosidases"/>
    <property type="match status" value="1"/>
</dbReference>
<dbReference type="PANTHER" id="PTHR43465:SF2">
    <property type="entry name" value="DUF1680 DOMAIN PROTEIN (AFU_ORTHOLOGUE AFUA_1G08910)"/>
    <property type="match status" value="1"/>
</dbReference>
<evidence type="ECO:0000259" key="4">
    <source>
        <dbReference type="Pfam" id="PF20736"/>
    </source>
</evidence>
<feature type="domain" description="Non-reducing end beta-L-arabinofuranosidase-like GH127 catalytic" evidence="3">
    <location>
        <begin position="406"/>
        <end position="834"/>
    </location>
</feature>
<dbReference type="EMBL" id="JQ844228">
    <property type="protein sequence ID" value="AGS53277.1"/>
    <property type="molecule type" value="Genomic_DNA"/>
</dbReference>
<sequence>MRQCLFTRLFSLALLAPAVSMSSAFKAVDGSNVALVATPSASRTNDSGPTVEAINKGLTTYDSNHWNSWGGRAPYPATVTYTWPEPYSLKGMRVMWWYDRTEKNHNDNVTLPASCAIQYHDGSDWIEATDLLDGQNRPISSIGLEGDATGYNNTVWNDVVFSKPIVTAQLRLSIMRDGTGRNGVGINCWDVFGEVADPNLRSVSITGSDSVVADRQLEYSAHPVSATLQGIAYSWSLNNANAQIVGSASESKVKVKGVSGGDARLSVTVTHNSGVKTTTAAKAIAIKPTPPTEVVPYLTGTAAGRAPILPTRIVVKGLRFDTPTPATEGAFNFGEEFESSLAPVVWDMSSFSAADYAADKVGTTFEVKGATAPGSRAPGRPAKAVVTVNKPAPAPDYNHSVTSENVIFDDVFWKPKQLVNAGATIDHAIVMLESTAPNRYAVQNLKNAAIRLDAIASGDDNPPAVRYNGFVFQESDLYKTLEGFAYNLAAVWNDPSVSKARKTQLQNKLDEWIKAIEAIQYADGYIGAAFSARTNVSAGGAGNGQHRWRFFERHEMYDIGHFLESAVAYTRYSIGTGQNDYRLYEVGKRVADHIVDWFGPNGKRVEVPGHQEVELALMKLATLVEEYEGAQAGQKYRDTAKVLIDRRGRTTGQYARQSGYSAGSYSQDATPLVDETRAVGHAVRAMYYYTGATDVAVTLPDGHPDKAAYLAGINRIFENASERNTYITGGLGSGETSEGFGNDYGLRNARAYTETCAAIAGANWYQRLNLYYEDAKYADSYERALYNGVLVGVNLSGGLFYYACYLDAGPNNRSEWFACACCPPNVIRTIANMGGYMYSVNRDKIFVNMYGGSTGKINVQGGNVNIRQVTNYPWEGTVKLTVTPDADKDFSLNLRIPGWIKAQKYQQVKITVDGKEIDSTPSDKGYVTIAKNWPVSGTTIEMDMPMEVRFTEADDNVHYTGEGQEDWDQRDKVVVERGPIVYNLETAGVPVSATEGRDARQVVIPRSMKANARFRSDLLRGVVSIEGDAFWGANKEPQRIELTPYYAKNNRGADPSNLGMSGTGDGSTSSRVWANASGRGVLIRGDKNNLAVGQKAKLQAAPKVNFSESDAANNFVWTVLPGPGRNVIQLDGAPQAGQTDSAGPGKIGGMGKTRSASTATYRALRAGTATVQVTMRNSRNETIATDTYVITVGGR</sequence>
<accession>A0A806KF62</accession>
<evidence type="ECO:0000259" key="3">
    <source>
        <dbReference type="Pfam" id="PF07944"/>
    </source>
</evidence>
<feature type="domain" description="Non-reducing end beta-L-arabinofuranosidase-like GH127 middle" evidence="4">
    <location>
        <begin position="845"/>
        <end position="946"/>
    </location>
</feature>
<dbReference type="InterPro" id="IPR012878">
    <property type="entry name" value="Beta-AFase-like_GH127_cat"/>
</dbReference>
<keyword evidence="2" id="KW-0732">Signal</keyword>
<name>A0A806KF62_9BACT</name>
<feature type="domain" description="Non-reducing end beta-L-arabinofuranosidase-like GH127 C-terminal" evidence="5">
    <location>
        <begin position="968"/>
        <end position="1054"/>
    </location>
</feature>
<dbReference type="Pfam" id="PF20736">
    <property type="entry name" value="Glyco_hydro127M"/>
    <property type="match status" value="1"/>
</dbReference>
<dbReference type="Pfam" id="PF20737">
    <property type="entry name" value="Glyco_hydro127C"/>
    <property type="match status" value="1"/>
</dbReference>
<evidence type="ECO:0000256" key="2">
    <source>
        <dbReference type="SAM" id="SignalP"/>
    </source>
</evidence>
<evidence type="ECO:0000259" key="5">
    <source>
        <dbReference type="Pfam" id="PF20737"/>
    </source>
</evidence>
<dbReference type="GO" id="GO:0005975">
    <property type="term" value="P:carbohydrate metabolic process"/>
    <property type="evidence" value="ECO:0007669"/>
    <property type="project" value="InterPro"/>
</dbReference>
<dbReference type="PANTHER" id="PTHR43465">
    <property type="entry name" value="DUF1680 DOMAIN PROTEIN (AFU_ORTHOLOGUE AFUA_1G08910)"/>
    <property type="match status" value="1"/>
</dbReference>
<dbReference type="InterPro" id="IPR049049">
    <property type="entry name" value="Beta-AFase-like_GH127_C"/>
</dbReference>
<feature type="region of interest" description="Disordered" evidence="1">
    <location>
        <begin position="1133"/>
        <end position="1154"/>
    </location>
</feature>
<evidence type="ECO:0000313" key="6">
    <source>
        <dbReference type="EMBL" id="AGS53277.1"/>
    </source>
</evidence>
<dbReference type="InterPro" id="IPR008928">
    <property type="entry name" value="6-hairpin_glycosidase_sf"/>
</dbReference>
<feature type="chain" id="PRO_5032382846" evidence="2">
    <location>
        <begin position="27"/>
        <end position="1195"/>
    </location>
</feature>
<feature type="signal peptide" evidence="2">
    <location>
        <begin position="1"/>
        <end position="26"/>
    </location>
</feature>
<organism evidence="6">
    <name type="scientific">uncultured bacterium contig00001</name>
    <dbReference type="NCBI Taxonomy" id="1181493"/>
    <lineage>
        <taxon>Bacteria</taxon>
        <taxon>environmental samples</taxon>
    </lineage>
</organism>
<dbReference type="InterPro" id="IPR049046">
    <property type="entry name" value="Beta-AFase-like_GH127_middle"/>
</dbReference>
<evidence type="ECO:0000256" key="1">
    <source>
        <dbReference type="SAM" id="MobiDB-lite"/>
    </source>
</evidence>
<dbReference type="Gene3D" id="2.60.120.260">
    <property type="entry name" value="Galactose-binding domain-like"/>
    <property type="match status" value="1"/>
</dbReference>